<feature type="compositionally biased region" description="Polar residues" evidence="1">
    <location>
        <begin position="395"/>
        <end position="430"/>
    </location>
</feature>
<evidence type="ECO:0000313" key="2">
    <source>
        <dbReference type="EMBL" id="ROL45574.1"/>
    </source>
</evidence>
<reference evidence="2 3" key="1">
    <citation type="submission" date="2018-10" db="EMBL/GenBank/DDBJ databases">
        <title>Genome assembly for a Yunnan-Guizhou Plateau 3E fish, Anabarilius grahami (Regan), and its evolutionary and genetic applications.</title>
        <authorList>
            <person name="Jiang W."/>
        </authorList>
    </citation>
    <scope>NUCLEOTIDE SEQUENCE [LARGE SCALE GENOMIC DNA]</scope>
    <source>
        <strain evidence="2">AG-KIZ</strain>
        <tissue evidence="2">Muscle</tissue>
    </source>
</reference>
<protein>
    <submittedName>
        <fullName evidence="2">Uncharacterized protein</fullName>
    </submittedName>
</protein>
<keyword evidence="3" id="KW-1185">Reference proteome</keyword>
<accession>A0A3N0YHI4</accession>
<feature type="compositionally biased region" description="Polar residues" evidence="1">
    <location>
        <begin position="50"/>
        <end position="67"/>
    </location>
</feature>
<dbReference type="Proteomes" id="UP000281406">
    <property type="component" value="Unassembled WGS sequence"/>
</dbReference>
<dbReference type="EMBL" id="RJVU01042551">
    <property type="protein sequence ID" value="ROL45574.1"/>
    <property type="molecule type" value="Genomic_DNA"/>
</dbReference>
<dbReference type="OrthoDB" id="8883798at2759"/>
<dbReference type="AlphaFoldDB" id="A0A3N0YHI4"/>
<name>A0A3N0YHI4_ANAGA</name>
<organism evidence="2 3">
    <name type="scientific">Anabarilius grahami</name>
    <name type="common">Kanglang fish</name>
    <name type="synonym">Barilius grahami</name>
    <dbReference type="NCBI Taxonomy" id="495550"/>
    <lineage>
        <taxon>Eukaryota</taxon>
        <taxon>Metazoa</taxon>
        <taxon>Chordata</taxon>
        <taxon>Craniata</taxon>
        <taxon>Vertebrata</taxon>
        <taxon>Euteleostomi</taxon>
        <taxon>Actinopterygii</taxon>
        <taxon>Neopterygii</taxon>
        <taxon>Teleostei</taxon>
        <taxon>Ostariophysi</taxon>
        <taxon>Cypriniformes</taxon>
        <taxon>Xenocyprididae</taxon>
        <taxon>Xenocypridinae</taxon>
        <taxon>Xenocypridinae incertae sedis</taxon>
        <taxon>Anabarilius</taxon>
    </lineage>
</organism>
<sequence length="430" mass="46555">MNVTGTNTSAGLGTNNGAGSLQNHLKIGYDGLQLDEVQSKTAQRWISSKLSSAQNTSAQNTPAQTESKQGEIPTVRSSNGRFVGPNMYSASMKSSTSHENPTSELVLPIHKSSLMNKVTGYSQIGNAVIQPLHQYNFKEHEGLENPAKEIKDRNSVEVTQSNISENYSATRLRPTSSIVIGRRVEVTQKGTGSGEYSNQDIYAIPSSPSALYRSSDVNSIKTNSLSTIYRSANKLYSKSNILQANVTSDWTNKMTKISNTDIDLSAVGVSQASRPTSSFVVGRYVNTFKNVSTKSNLNMSSTKTGLNYYKPVRFSDIAGSASFTKPSSADSRAKGEVYFSVQNGSTSTPRMEEGFKELFFDTTIGSSSMTLALQNETDESTVDLSRPELTPTAAIDTTTESQQSFTGEYTLPQPTVYSSEPQQDHTTAGS</sequence>
<feature type="region of interest" description="Disordered" evidence="1">
    <location>
        <begin position="50"/>
        <end position="82"/>
    </location>
</feature>
<comment type="caution">
    <text evidence="2">The sequence shown here is derived from an EMBL/GenBank/DDBJ whole genome shotgun (WGS) entry which is preliminary data.</text>
</comment>
<feature type="region of interest" description="Disordered" evidence="1">
    <location>
        <begin position="377"/>
        <end position="430"/>
    </location>
</feature>
<proteinExistence type="predicted"/>
<evidence type="ECO:0000313" key="3">
    <source>
        <dbReference type="Proteomes" id="UP000281406"/>
    </source>
</evidence>
<gene>
    <name evidence="2" type="ORF">DPX16_17690</name>
</gene>
<evidence type="ECO:0000256" key="1">
    <source>
        <dbReference type="SAM" id="MobiDB-lite"/>
    </source>
</evidence>